<evidence type="ECO:0000259" key="3">
    <source>
        <dbReference type="PROSITE" id="PS50042"/>
    </source>
</evidence>
<dbReference type="Gene3D" id="2.60.120.10">
    <property type="entry name" value="Jelly Rolls"/>
    <property type="match status" value="2"/>
</dbReference>
<dbReference type="InterPro" id="IPR018490">
    <property type="entry name" value="cNMP-bd_dom_sf"/>
</dbReference>
<evidence type="ECO:0000313" key="4">
    <source>
        <dbReference type="EMBL" id="CAD9124057.1"/>
    </source>
</evidence>
<accession>A0A7S1Q9V2</accession>
<sequence length="915" mass="101996">MWNEESFGSSDGTASDSDANQECDNVFEPFTSGEVPRTDDAAATATSKRRASLFDNVSREMMDQSVPKVDRAPRQRARFFGLESSTCDDGDGGKSRRDSSVRATMLRRRTMRQEHLQQLVDRANRRLEVAQSRRQFLKTEPDAKAAAMWMSILAAYVFVYRIDTRRGIHFALTLFARRLGPVTRLKQLRMRRNHRRAQLLRREDLRRPTPEDLLSDNILRHFGAVHARTVIPTMTTRVYLAGETLMYQGESGDECFFISHGRVGIKVRTGKGLGQAIETQVATSGAGALVGAIGMISGERRQARVFAETDIVVYVIRRQDFLRSAADMNVMEIALAEIHRQHKENIPKIYASEIEGPALSKYHLFQGVAPELLDKMRSRKLLHATAFQAGEIIVAAGSPSNRMHFILCGTVQSHKEKKTVTSVENPAELLANMADVSISISKGERKKFFQRCTEDGSKQVPGVLKEKTVIGGPAFLLMEPYPLTLVAQTPVDTMSIDSRDFVQLMLEDPSAFKHMRSRACDALASWLKPMQKHLMLQAMFPDLGSSTMNALRVYQRRGWFDPTPQVILRGEVVEFNADNRFAYIIVSGSFDGVQPSRPGQPVMWPPAPLLFFGHFDTAAKVLHRVEAWRVSRRDFLTVLRAALNEEKMSQLYVEMASHVDNRPGKAPAFEDLAGLNIPNPFLGTGPPPQAPPAATRRRRDRRASIASHSSDKQHGEALAQEPVVNNDAIEEESYHGGTSANPSTPSRSRRASVLVLDVDETPPAPSDRNPMLPERRARIPILPSAFTGSRGRIPMREAIDAAVSRVARRLPSPERAKSPPCGPSRPRSPPTDGLHARTARPTRAVLPQISDPYTRLFGETEIADILRDSDQEPRPPKPKLKSVPGAAVHSTASRHAVRLDDVRRNLRKSRPANTM</sequence>
<feature type="compositionally biased region" description="Basic and acidic residues" evidence="2">
    <location>
        <begin position="866"/>
        <end position="875"/>
    </location>
</feature>
<dbReference type="SUPFAM" id="SSF51206">
    <property type="entry name" value="cAMP-binding domain-like"/>
    <property type="match status" value="2"/>
</dbReference>
<dbReference type="PANTHER" id="PTHR24567:SF26">
    <property type="entry name" value="REGULATORY PROTEIN YEIL"/>
    <property type="match status" value="1"/>
</dbReference>
<feature type="region of interest" description="Disordered" evidence="2">
    <location>
        <begin position="866"/>
        <end position="896"/>
    </location>
</feature>
<dbReference type="GO" id="GO:0003700">
    <property type="term" value="F:DNA-binding transcription factor activity"/>
    <property type="evidence" value="ECO:0007669"/>
    <property type="project" value="TreeGrafter"/>
</dbReference>
<dbReference type="PANTHER" id="PTHR24567">
    <property type="entry name" value="CRP FAMILY TRANSCRIPTIONAL REGULATORY PROTEIN"/>
    <property type="match status" value="1"/>
</dbReference>
<feature type="compositionally biased region" description="Pro residues" evidence="2">
    <location>
        <begin position="820"/>
        <end position="829"/>
    </location>
</feature>
<dbReference type="GO" id="GO:0005829">
    <property type="term" value="C:cytosol"/>
    <property type="evidence" value="ECO:0007669"/>
    <property type="project" value="TreeGrafter"/>
</dbReference>
<protein>
    <recommendedName>
        <fullName evidence="3">Cyclic nucleotide-binding domain-containing protein</fullName>
    </recommendedName>
</protein>
<dbReference type="EMBL" id="HBGF01028525">
    <property type="protein sequence ID" value="CAD9124057.1"/>
    <property type="molecule type" value="Transcribed_RNA"/>
</dbReference>
<feature type="region of interest" description="Disordered" evidence="2">
    <location>
        <begin position="755"/>
        <end position="775"/>
    </location>
</feature>
<dbReference type="Pfam" id="PF00027">
    <property type="entry name" value="cNMP_binding"/>
    <property type="match status" value="1"/>
</dbReference>
<proteinExistence type="predicted"/>
<dbReference type="InterPro" id="IPR050397">
    <property type="entry name" value="Env_Response_Regulators"/>
</dbReference>
<dbReference type="PROSITE" id="PS50042">
    <property type="entry name" value="CNMP_BINDING_3"/>
    <property type="match status" value="2"/>
</dbReference>
<feature type="region of interest" description="Disordered" evidence="2">
    <location>
        <begin position="1"/>
        <end position="47"/>
    </location>
</feature>
<organism evidence="4">
    <name type="scientific">Neobodo designis</name>
    <name type="common">Flagellated protozoan</name>
    <name type="synonym">Bodo designis</name>
    <dbReference type="NCBI Taxonomy" id="312471"/>
    <lineage>
        <taxon>Eukaryota</taxon>
        <taxon>Discoba</taxon>
        <taxon>Euglenozoa</taxon>
        <taxon>Kinetoplastea</taxon>
        <taxon>Metakinetoplastina</taxon>
        <taxon>Neobodonida</taxon>
        <taxon>Neobodo</taxon>
    </lineage>
</organism>
<dbReference type="AlphaFoldDB" id="A0A7S1Q9V2"/>
<feature type="domain" description="Cyclic nucleotide-binding" evidence="3">
    <location>
        <begin position="371"/>
        <end position="505"/>
    </location>
</feature>
<name>A0A7S1Q9V2_NEODS</name>
<dbReference type="InterPro" id="IPR014710">
    <property type="entry name" value="RmlC-like_jellyroll"/>
</dbReference>
<reference evidence="4" key="1">
    <citation type="submission" date="2021-01" db="EMBL/GenBank/DDBJ databases">
        <authorList>
            <person name="Corre E."/>
            <person name="Pelletier E."/>
            <person name="Niang G."/>
            <person name="Scheremetjew M."/>
            <person name="Finn R."/>
            <person name="Kale V."/>
            <person name="Holt S."/>
            <person name="Cochrane G."/>
            <person name="Meng A."/>
            <person name="Brown T."/>
            <person name="Cohen L."/>
        </authorList>
    </citation>
    <scope>NUCLEOTIDE SEQUENCE</scope>
    <source>
        <strain evidence="4">CCAP 1951/1</strain>
    </source>
</reference>
<keyword evidence="1" id="KW-0175">Coiled coil</keyword>
<feature type="region of interest" description="Disordered" evidence="2">
    <location>
        <begin position="805"/>
        <end position="842"/>
    </location>
</feature>
<feature type="region of interest" description="Disordered" evidence="2">
    <location>
        <begin position="677"/>
        <end position="723"/>
    </location>
</feature>
<feature type="domain" description="Cyclic nucleotide-binding" evidence="3">
    <location>
        <begin position="218"/>
        <end position="323"/>
    </location>
</feature>
<evidence type="ECO:0000256" key="1">
    <source>
        <dbReference type="SAM" id="Coils"/>
    </source>
</evidence>
<gene>
    <name evidence="4" type="ORF">NDES1114_LOCUS18894</name>
</gene>
<dbReference type="InterPro" id="IPR000595">
    <property type="entry name" value="cNMP-bd_dom"/>
</dbReference>
<evidence type="ECO:0000256" key="2">
    <source>
        <dbReference type="SAM" id="MobiDB-lite"/>
    </source>
</evidence>
<feature type="coiled-coil region" evidence="1">
    <location>
        <begin position="113"/>
        <end position="140"/>
    </location>
</feature>
<dbReference type="SMART" id="SM00100">
    <property type="entry name" value="cNMP"/>
    <property type="match status" value="1"/>
</dbReference>
<dbReference type="CDD" id="cd00038">
    <property type="entry name" value="CAP_ED"/>
    <property type="match status" value="2"/>
</dbReference>
<feature type="compositionally biased region" description="Low complexity" evidence="2">
    <location>
        <begin position="1"/>
        <end position="18"/>
    </location>
</feature>